<sequence length="183" mass="21268">MKPHSLPVFPNWFPYNDMLLDGHLKVDEWAGVKTRGWKWDYRGPVLFYNSGRTADAAVNSYKYANSPYQHKVIIGVGELADVRTLTKKEAERMVCNFNNMPLEKVRRILKKEGFSRDQFEDGLYQFYLFGPYVAPLEVGFFFKNLKRFSKPVTFNWPPGPVKPIYTKITTGSELQAELKRLGF</sequence>
<dbReference type="EMBL" id="MHQC01000022">
    <property type="protein sequence ID" value="OGZ94900.1"/>
    <property type="molecule type" value="Genomic_DNA"/>
</dbReference>
<proteinExistence type="predicted"/>
<accession>A0A1G2K8U4</accession>
<organism evidence="1 2">
    <name type="scientific">Candidatus Sungbacteria bacterium RIFCSPHIGHO2_01_FULL_47_32</name>
    <dbReference type="NCBI Taxonomy" id="1802264"/>
    <lineage>
        <taxon>Bacteria</taxon>
        <taxon>Candidatus Sungiibacteriota</taxon>
    </lineage>
</organism>
<dbReference type="AlphaFoldDB" id="A0A1G2K8U4"/>
<evidence type="ECO:0000313" key="1">
    <source>
        <dbReference type="EMBL" id="OGZ94900.1"/>
    </source>
</evidence>
<gene>
    <name evidence="1" type="ORF">A2633_04805</name>
</gene>
<reference evidence="1 2" key="1">
    <citation type="journal article" date="2016" name="Nat. Commun.">
        <title>Thousands of microbial genomes shed light on interconnected biogeochemical processes in an aquifer system.</title>
        <authorList>
            <person name="Anantharaman K."/>
            <person name="Brown C.T."/>
            <person name="Hug L.A."/>
            <person name="Sharon I."/>
            <person name="Castelle C.J."/>
            <person name="Probst A.J."/>
            <person name="Thomas B.C."/>
            <person name="Singh A."/>
            <person name="Wilkins M.J."/>
            <person name="Karaoz U."/>
            <person name="Brodie E.L."/>
            <person name="Williams K.H."/>
            <person name="Hubbard S.S."/>
            <person name="Banfield J.F."/>
        </authorList>
    </citation>
    <scope>NUCLEOTIDE SEQUENCE [LARGE SCALE GENOMIC DNA]</scope>
</reference>
<comment type="caution">
    <text evidence="1">The sequence shown here is derived from an EMBL/GenBank/DDBJ whole genome shotgun (WGS) entry which is preliminary data.</text>
</comment>
<evidence type="ECO:0000313" key="2">
    <source>
        <dbReference type="Proteomes" id="UP000177152"/>
    </source>
</evidence>
<name>A0A1G2K8U4_9BACT</name>
<protein>
    <submittedName>
        <fullName evidence="1">Uncharacterized protein</fullName>
    </submittedName>
</protein>
<dbReference type="Proteomes" id="UP000177152">
    <property type="component" value="Unassembled WGS sequence"/>
</dbReference>